<comment type="caution">
    <text evidence="1">The sequence shown here is derived from an EMBL/GenBank/DDBJ whole genome shotgun (WGS) entry which is preliminary data.</text>
</comment>
<reference evidence="1" key="1">
    <citation type="submission" date="2019-08" db="EMBL/GenBank/DDBJ databases">
        <authorList>
            <person name="Kucharzyk K."/>
            <person name="Murdoch R.W."/>
            <person name="Higgins S."/>
            <person name="Loffler F."/>
        </authorList>
    </citation>
    <scope>NUCLEOTIDE SEQUENCE</scope>
</reference>
<gene>
    <name evidence="1" type="ORF">SDC9_20607</name>
</gene>
<dbReference type="EMBL" id="VSSQ01000083">
    <property type="protein sequence ID" value="MPL74789.1"/>
    <property type="molecule type" value="Genomic_DNA"/>
</dbReference>
<evidence type="ECO:0008006" key="2">
    <source>
        <dbReference type="Google" id="ProtNLM"/>
    </source>
</evidence>
<dbReference type="AlphaFoldDB" id="A0A644U777"/>
<accession>A0A644U777</accession>
<sequence length="376" mass="41760">MQHPRPRERRVGPGRHALQHHDAMRLDDVDDAAFDGGDAIGKERRPDVARRLGAQAEARDLVHHLARAGSHPQHGVDHLGRRNRDHAVALFLERGIGAVPGPGADRETRIEVEHHRPADRHHIRPRPVVGHHPDHRPRLEQGERPAQRHLFHHRSPLPCCPPAQRPGRKCASGVFHRFTRTSPAVPLFPPAPPRPGHPPRRDCTAVPLFHPRPTTVGAFAAAGLHRSPAFSRLTPSFLDRPAQLGNNGPAKRCVMQAYEYKVIPAPQRGEKERGLKTGAERFAHALTLTMNELAAEGWEYWRAETLPAEERAGLTSKTTVFHNLLVFRRPFRGEGISGEAPTLAAQSAAERRARMLSVYAPEGKAPRLGPAEEEEV</sequence>
<name>A0A644U777_9ZZZZ</name>
<organism evidence="1">
    <name type="scientific">bioreactor metagenome</name>
    <dbReference type="NCBI Taxonomy" id="1076179"/>
    <lineage>
        <taxon>unclassified sequences</taxon>
        <taxon>metagenomes</taxon>
        <taxon>ecological metagenomes</taxon>
    </lineage>
</organism>
<evidence type="ECO:0000313" key="1">
    <source>
        <dbReference type="EMBL" id="MPL74789.1"/>
    </source>
</evidence>
<protein>
    <recommendedName>
        <fullName evidence="2">DUF4177 domain-containing protein</fullName>
    </recommendedName>
</protein>
<proteinExistence type="predicted"/>